<reference evidence="2 3" key="1">
    <citation type="journal article" date="2019" name="New Phytol.">
        <title>Comparative genomics reveals unique wood-decay strategies and fruiting body development in the Schizophyllaceae.</title>
        <authorList>
            <person name="Almasi E."/>
            <person name="Sahu N."/>
            <person name="Krizsan K."/>
            <person name="Balint B."/>
            <person name="Kovacs G.M."/>
            <person name="Kiss B."/>
            <person name="Cseklye J."/>
            <person name="Drula E."/>
            <person name="Henrissat B."/>
            <person name="Nagy I."/>
            <person name="Chovatia M."/>
            <person name="Adam C."/>
            <person name="LaButti K."/>
            <person name="Lipzen A."/>
            <person name="Riley R."/>
            <person name="Grigoriev I.V."/>
            <person name="Nagy L.G."/>
        </authorList>
    </citation>
    <scope>NUCLEOTIDE SEQUENCE [LARGE SCALE GENOMIC DNA]</scope>
    <source>
        <strain evidence="2 3">NL-1724</strain>
    </source>
</reference>
<organism evidence="2 3">
    <name type="scientific">Schizophyllum amplum</name>
    <dbReference type="NCBI Taxonomy" id="97359"/>
    <lineage>
        <taxon>Eukaryota</taxon>
        <taxon>Fungi</taxon>
        <taxon>Dikarya</taxon>
        <taxon>Basidiomycota</taxon>
        <taxon>Agaricomycotina</taxon>
        <taxon>Agaricomycetes</taxon>
        <taxon>Agaricomycetidae</taxon>
        <taxon>Agaricales</taxon>
        <taxon>Schizophyllaceae</taxon>
        <taxon>Schizophyllum</taxon>
    </lineage>
</organism>
<evidence type="ECO:0000313" key="2">
    <source>
        <dbReference type="EMBL" id="TRM64065.1"/>
    </source>
</evidence>
<dbReference type="Proteomes" id="UP000320762">
    <property type="component" value="Unassembled WGS sequence"/>
</dbReference>
<dbReference type="EMBL" id="VDMD01000008">
    <property type="protein sequence ID" value="TRM64065.1"/>
    <property type="molecule type" value="Genomic_DNA"/>
</dbReference>
<dbReference type="AlphaFoldDB" id="A0A550CGY5"/>
<proteinExistence type="predicted"/>
<accession>A0A550CGY5</accession>
<sequence length="180" mass="19526">MKNIQNRRAGPRLSFASESNANRTESACTVRTVLHVAFLSGNQRLLQRGRLIVPHATPPLTMGAKGTAPRGYLAMPEIISAAISSTRPLTLASPSDPTRPLSLDIGCAEPWTRHAQTIENARRLAFPGSRVFCCKPMSGPVLGHATSCHWQVALLHSRVRAVLAVRLCLDPLFGRCPSEL</sequence>
<comment type="caution">
    <text evidence="2">The sequence shown here is derived from an EMBL/GenBank/DDBJ whole genome shotgun (WGS) entry which is preliminary data.</text>
</comment>
<protein>
    <submittedName>
        <fullName evidence="2">Uncharacterized protein</fullName>
    </submittedName>
</protein>
<gene>
    <name evidence="2" type="ORF">BD626DRAFT_493675</name>
</gene>
<keyword evidence="3" id="KW-1185">Reference proteome</keyword>
<name>A0A550CGY5_9AGAR</name>
<feature type="region of interest" description="Disordered" evidence="1">
    <location>
        <begin position="1"/>
        <end position="21"/>
    </location>
</feature>
<evidence type="ECO:0000313" key="3">
    <source>
        <dbReference type="Proteomes" id="UP000320762"/>
    </source>
</evidence>
<evidence type="ECO:0000256" key="1">
    <source>
        <dbReference type="SAM" id="MobiDB-lite"/>
    </source>
</evidence>